<evidence type="ECO:0000256" key="3">
    <source>
        <dbReference type="ARBA" id="ARBA00022898"/>
    </source>
</evidence>
<dbReference type="GO" id="GO:0008483">
    <property type="term" value="F:transaminase activity"/>
    <property type="evidence" value="ECO:0007669"/>
    <property type="project" value="UniProtKB-KW"/>
</dbReference>
<dbReference type="InterPro" id="IPR015424">
    <property type="entry name" value="PyrdxlP-dep_Trfase"/>
</dbReference>
<sequence>MDFERLFDRKKDGSIKWNKYSEDILPMWVADMDFEVAPAIKESLLQYVQTGIYGYAAPNDDHAEAVKNWLSKQYHWEIEKEWIVWLPSVLSGIGTTARLISSLPYGVMTSIPVYRPFIDFAEGDGRYLQAVPLKLQDNKWTMDFEAMESMVTDETKMYILCNPHNPTGRMYNEDELKRLVDFCERHDILLCSDEIHADIILEKGRRHIPVASLNESAAMRTVSLFSAAKAFNIPALNSAFAIIPNSEIRKKFERTKLHTVPNLYKQGADAMVAAYRNSEDWLNASLDYLRSNYAYLYSEIQAIPGLKMLPMEATYLAWIDYSDLGVDTFADILENHGVGAMEASIFLGEKHIRLNFGTQRFRLEQAVTRIKEAVEYLKTRV</sequence>
<dbReference type="InterPro" id="IPR015421">
    <property type="entry name" value="PyrdxlP-dep_Trfase_major"/>
</dbReference>
<evidence type="ECO:0000313" key="8">
    <source>
        <dbReference type="Proteomes" id="UP000007435"/>
    </source>
</evidence>
<dbReference type="Proteomes" id="UP000007435">
    <property type="component" value="Chromosome"/>
</dbReference>
<dbReference type="GO" id="GO:0030170">
    <property type="term" value="F:pyridoxal phosphate binding"/>
    <property type="evidence" value="ECO:0007669"/>
    <property type="project" value="InterPro"/>
</dbReference>
<dbReference type="NCBIfam" id="TIGR04350">
    <property type="entry name" value="C_S_lyase_PatB"/>
    <property type="match status" value="1"/>
</dbReference>
<accession>E4RY41</accession>
<evidence type="ECO:0000313" key="7">
    <source>
        <dbReference type="EMBL" id="ADQ16369.1"/>
    </source>
</evidence>
<name>E4RY41_LEAB4</name>
<gene>
    <name evidence="7" type="ordered locus">Lbys_0607</name>
</gene>
<dbReference type="InterPro" id="IPR051798">
    <property type="entry name" value="Class-II_PLP-Dep_Aminotrans"/>
</dbReference>
<keyword evidence="3" id="KW-0663">Pyridoxal phosphate</keyword>
<dbReference type="RefSeq" id="WP_013407421.1">
    <property type="nucleotide sequence ID" value="NC_014655.1"/>
</dbReference>
<dbReference type="Pfam" id="PF00155">
    <property type="entry name" value="Aminotran_1_2"/>
    <property type="match status" value="1"/>
</dbReference>
<dbReference type="PANTHER" id="PTHR43525:SF1">
    <property type="entry name" value="PROTEIN MALY"/>
    <property type="match status" value="1"/>
</dbReference>
<protein>
    <recommendedName>
        <fullName evidence="2">cysteine-S-conjugate beta-lyase</fullName>
        <ecNumber evidence="2">4.4.1.13</ecNumber>
    </recommendedName>
</protein>
<evidence type="ECO:0000259" key="6">
    <source>
        <dbReference type="Pfam" id="PF00155"/>
    </source>
</evidence>
<comment type="similarity">
    <text evidence="5">Belongs to the class-II pyridoxal-phosphate-dependent aminotransferase family. MalY/PatB cystathionine beta-lyase subfamily.</text>
</comment>
<evidence type="ECO:0000256" key="5">
    <source>
        <dbReference type="ARBA" id="ARBA00037974"/>
    </source>
</evidence>
<dbReference type="HOGENOM" id="CLU_017584_15_0_10"/>
<reference key="1">
    <citation type="submission" date="2010-11" db="EMBL/GenBank/DDBJ databases">
        <title>The complete genome of Leadbetterella byssophila DSM 17132.</title>
        <authorList>
            <consortium name="US DOE Joint Genome Institute (JGI-PGF)"/>
            <person name="Lucas S."/>
            <person name="Copeland A."/>
            <person name="Lapidus A."/>
            <person name="Glavina del Rio T."/>
            <person name="Dalin E."/>
            <person name="Tice H."/>
            <person name="Bruce D."/>
            <person name="Goodwin L."/>
            <person name="Pitluck S."/>
            <person name="Kyrpides N."/>
            <person name="Mavromatis K."/>
            <person name="Ivanova N."/>
            <person name="Teshima H."/>
            <person name="Brettin T."/>
            <person name="Detter J.C."/>
            <person name="Han C."/>
            <person name="Tapia R."/>
            <person name="Land M."/>
            <person name="Hauser L."/>
            <person name="Markowitz V."/>
            <person name="Cheng J.-F."/>
            <person name="Hugenholtz P."/>
            <person name="Woyke T."/>
            <person name="Wu D."/>
            <person name="Tindall B."/>
            <person name="Pomrenke H.G."/>
            <person name="Brambilla E."/>
            <person name="Klenk H.-P."/>
            <person name="Eisen J.A."/>
        </authorList>
    </citation>
    <scope>NUCLEOTIDE SEQUENCE [LARGE SCALE GENOMIC DNA]</scope>
    <source>
        <strain>DSM 17132</strain>
    </source>
</reference>
<dbReference type="InterPro" id="IPR015422">
    <property type="entry name" value="PyrdxlP-dep_Trfase_small"/>
</dbReference>
<dbReference type="GO" id="GO:0047804">
    <property type="term" value="F:cysteine-S-conjugate beta-lyase activity"/>
    <property type="evidence" value="ECO:0007669"/>
    <property type="project" value="UniProtKB-EC"/>
</dbReference>
<dbReference type="STRING" id="649349.Lbys_0607"/>
<dbReference type="SUPFAM" id="SSF53383">
    <property type="entry name" value="PLP-dependent transferases"/>
    <property type="match status" value="1"/>
</dbReference>
<feature type="domain" description="Aminotransferase class I/classII large" evidence="6">
    <location>
        <begin position="35"/>
        <end position="370"/>
    </location>
</feature>
<keyword evidence="7" id="KW-0808">Transferase</keyword>
<evidence type="ECO:0000256" key="4">
    <source>
        <dbReference type="ARBA" id="ARBA00023239"/>
    </source>
</evidence>
<dbReference type="EMBL" id="CP002305">
    <property type="protein sequence ID" value="ADQ16369.1"/>
    <property type="molecule type" value="Genomic_DNA"/>
</dbReference>
<keyword evidence="7" id="KW-0032">Aminotransferase</keyword>
<keyword evidence="8" id="KW-1185">Reference proteome</keyword>
<dbReference type="KEGG" id="lby:Lbys_0607"/>
<dbReference type="PANTHER" id="PTHR43525">
    <property type="entry name" value="PROTEIN MALY"/>
    <property type="match status" value="1"/>
</dbReference>
<dbReference type="EC" id="4.4.1.13" evidence="2"/>
<dbReference type="Gene3D" id="3.40.640.10">
    <property type="entry name" value="Type I PLP-dependent aspartate aminotransferase-like (Major domain)"/>
    <property type="match status" value="1"/>
</dbReference>
<dbReference type="InterPro" id="IPR004839">
    <property type="entry name" value="Aminotransferase_I/II_large"/>
</dbReference>
<comment type="cofactor">
    <cofactor evidence="1">
        <name>pyridoxal 5'-phosphate</name>
        <dbReference type="ChEBI" id="CHEBI:597326"/>
    </cofactor>
</comment>
<keyword evidence="4" id="KW-0456">Lyase</keyword>
<dbReference type="eggNOG" id="COG1168">
    <property type="taxonomic scope" value="Bacteria"/>
</dbReference>
<dbReference type="OrthoDB" id="9802872at2"/>
<proteinExistence type="inferred from homology"/>
<evidence type="ECO:0000256" key="2">
    <source>
        <dbReference type="ARBA" id="ARBA00012224"/>
    </source>
</evidence>
<reference evidence="7 8" key="2">
    <citation type="journal article" date="2011" name="Stand. Genomic Sci.">
        <title>Complete genome sequence of Leadbetterella byssophila type strain (4M15).</title>
        <authorList>
            <person name="Abt B."/>
            <person name="Teshima H."/>
            <person name="Lucas S."/>
            <person name="Lapidus A."/>
            <person name="Del Rio T.G."/>
            <person name="Nolan M."/>
            <person name="Tice H."/>
            <person name="Cheng J.F."/>
            <person name="Pitluck S."/>
            <person name="Liolios K."/>
            <person name="Pagani I."/>
            <person name="Ivanova N."/>
            <person name="Mavromatis K."/>
            <person name="Pati A."/>
            <person name="Tapia R."/>
            <person name="Han C."/>
            <person name="Goodwin L."/>
            <person name="Chen A."/>
            <person name="Palaniappan K."/>
            <person name="Land M."/>
            <person name="Hauser L."/>
            <person name="Chang Y.J."/>
            <person name="Jeffries C.D."/>
            <person name="Rohde M."/>
            <person name="Goker M."/>
            <person name="Tindall B.J."/>
            <person name="Detter J.C."/>
            <person name="Woyke T."/>
            <person name="Bristow J."/>
            <person name="Eisen J.A."/>
            <person name="Markowitz V."/>
            <person name="Hugenholtz P."/>
            <person name="Klenk H.P."/>
            <person name="Kyrpides N.C."/>
        </authorList>
    </citation>
    <scope>NUCLEOTIDE SEQUENCE [LARGE SCALE GENOMIC DNA]</scope>
    <source>
        <strain evidence="8">DSM 17132 / JCM 16389 / KACC 11308 / NBRC 106382 / 4M15</strain>
    </source>
</reference>
<dbReference type="InterPro" id="IPR027619">
    <property type="entry name" value="C-S_lyase_PatB-like"/>
</dbReference>
<evidence type="ECO:0000256" key="1">
    <source>
        <dbReference type="ARBA" id="ARBA00001933"/>
    </source>
</evidence>
<dbReference type="Gene3D" id="3.90.1150.10">
    <property type="entry name" value="Aspartate Aminotransferase, domain 1"/>
    <property type="match status" value="1"/>
</dbReference>
<dbReference type="CDD" id="cd00609">
    <property type="entry name" value="AAT_like"/>
    <property type="match status" value="1"/>
</dbReference>
<organism evidence="7 8">
    <name type="scientific">Leadbetterella byssophila (strain DSM 17132 / JCM 16389 / KACC 11308 / NBRC 106382 / 4M15)</name>
    <dbReference type="NCBI Taxonomy" id="649349"/>
    <lineage>
        <taxon>Bacteria</taxon>
        <taxon>Pseudomonadati</taxon>
        <taxon>Bacteroidota</taxon>
        <taxon>Cytophagia</taxon>
        <taxon>Cytophagales</taxon>
        <taxon>Leadbetterellaceae</taxon>
        <taxon>Leadbetterella</taxon>
    </lineage>
</organism>
<dbReference type="AlphaFoldDB" id="E4RY41"/>